<organism evidence="1 2">
    <name type="scientific">Legionella rubrilucens</name>
    <dbReference type="NCBI Taxonomy" id="458"/>
    <lineage>
        <taxon>Bacteria</taxon>
        <taxon>Pseudomonadati</taxon>
        <taxon>Pseudomonadota</taxon>
        <taxon>Gammaproteobacteria</taxon>
        <taxon>Legionellales</taxon>
        <taxon>Legionellaceae</taxon>
        <taxon>Legionella</taxon>
    </lineage>
</organism>
<gene>
    <name evidence="1" type="ORF">Lrub_0135</name>
</gene>
<reference evidence="1 2" key="1">
    <citation type="submission" date="2015-11" db="EMBL/GenBank/DDBJ databases">
        <title>Genomic analysis of 38 Legionella species identifies large and diverse effector repertoires.</title>
        <authorList>
            <person name="Burstein D."/>
            <person name="Amaro F."/>
            <person name="Zusman T."/>
            <person name="Lifshitz Z."/>
            <person name="Cohen O."/>
            <person name="Gilbert J.A."/>
            <person name="Pupko T."/>
            <person name="Shuman H.A."/>
            <person name="Segal G."/>
        </authorList>
    </citation>
    <scope>NUCLEOTIDE SEQUENCE [LARGE SCALE GENOMIC DNA]</scope>
    <source>
        <strain evidence="1 2">WA-270A-C2</strain>
    </source>
</reference>
<dbReference type="STRING" id="458.Lrub_0135"/>
<sequence length="456" mass="52136">MQAKHSFFNTKTAFAATTEVEKFPLHAALASCSKAADITHYVAQINQQQLVRMLHTPNKKGLLPIQLIDDLSIDLREKETIYECFLPHMKPSLPSLTTPVDLKSICDHYKIVPDSPLYSTLKIACLLVNEIRQTAFLSSTHPDFSGKDAEDMDLLHEEISDHRNEADRKKYEHLFTGKEVTYPQREEDKEYCTITAHFTPPVRDTLLQTYAEIPLAAKRANCAELSDIFVHLFTKLNLKQERIELFDLGKGDHSFVVLNREPDSKPSQFKTWGNRALVVDVWAGKIYPAASIPDELCAYCSMDITLDKATRHQVFIVPFISEYHTLLLDTDVSILKETVQFKLKPTSYVGRFIKQLDLSDKELFLFHGYIKPLLKELIAAKKLNKYELAELECPVETLLYTFLDAHYLKELTHGQVFLKGIEDRHIIDDVPHPMGYEMPWLSSPQEASICQVQPGK</sequence>
<name>A0A0W0Y1E8_9GAMM</name>
<dbReference type="PATRIC" id="fig|458.5.peg.137"/>
<dbReference type="Proteomes" id="UP000054608">
    <property type="component" value="Unassembled WGS sequence"/>
</dbReference>
<dbReference type="AlphaFoldDB" id="A0A0W0Y1E8"/>
<dbReference type="OrthoDB" id="5652330at2"/>
<accession>A0A0W0Y1E8</accession>
<comment type="caution">
    <text evidence="1">The sequence shown here is derived from an EMBL/GenBank/DDBJ whole genome shotgun (WGS) entry which is preliminary data.</text>
</comment>
<protein>
    <submittedName>
        <fullName evidence="1">Uncharacterized protein</fullName>
    </submittedName>
</protein>
<evidence type="ECO:0000313" key="2">
    <source>
        <dbReference type="Proteomes" id="UP000054608"/>
    </source>
</evidence>
<dbReference type="RefSeq" id="WP_058530277.1">
    <property type="nucleotide sequence ID" value="NZ_CAAAIN010000003.1"/>
</dbReference>
<keyword evidence="2" id="KW-1185">Reference proteome</keyword>
<proteinExistence type="predicted"/>
<evidence type="ECO:0000313" key="1">
    <source>
        <dbReference type="EMBL" id="KTD50511.1"/>
    </source>
</evidence>
<dbReference type="EMBL" id="LNYT01000003">
    <property type="protein sequence ID" value="KTD50511.1"/>
    <property type="molecule type" value="Genomic_DNA"/>
</dbReference>